<sequence>MARRALALAVGVLLLTSVWSIVVRLLYVLPTTAIERLDDTRFELQRLQTLAAENSNLTTDDFTRIEQSISTLVFPSSNDNAAFVDAVNMLIHDSDVQLLELRTADPFNDGNLTRFALDVRINAPEEKLVHLLKSLERHRPLLIIDRAVVLATAAASDGTSPPLSVELRIWAFAAEY</sequence>
<proteinExistence type="predicted"/>
<keyword evidence="2" id="KW-1185">Reference proteome</keyword>
<evidence type="ECO:0000313" key="1">
    <source>
        <dbReference type="EMBL" id="CAD84618.1"/>
    </source>
</evidence>
<dbReference type="HOGENOM" id="CLU_1523599_0_0_4"/>
<accession>Q82WG9</accession>
<reference evidence="1 2" key="1">
    <citation type="journal article" date="2003" name="J. Bacteriol.">
        <title>Complete genome sequence of the ammonia-oxidizing bacterium and obligate chemolithoautotroph Nitrosomonas europaea.</title>
        <authorList>
            <person name="Chain P."/>
            <person name="Lamerdin J."/>
            <person name="Larimer F."/>
            <person name="Regala W."/>
            <person name="Land M."/>
            <person name="Hauser L."/>
            <person name="Hooper A."/>
            <person name="Klotz M."/>
            <person name="Norton J."/>
            <person name="Sayavedra-Soto L."/>
            <person name="Arciero D."/>
            <person name="Hommes N."/>
            <person name="Whittaker M."/>
            <person name="Arp D."/>
        </authorList>
    </citation>
    <scope>NUCLEOTIDE SEQUENCE [LARGE SCALE GENOMIC DNA]</scope>
    <source>
        <strain evidence="2">ATCC 19718 / CIP 103999 / KCTC 2705 / NBRC 14298</strain>
    </source>
</reference>
<dbReference type="Proteomes" id="UP000001416">
    <property type="component" value="Chromosome"/>
</dbReference>
<organism evidence="1 2">
    <name type="scientific">Nitrosomonas europaea (strain ATCC 19718 / CIP 103999 / KCTC 2705 / NBRC 14298)</name>
    <dbReference type="NCBI Taxonomy" id="228410"/>
    <lineage>
        <taxon>Bacteria</taxon>
        <taxon>Pseudomonadati</taxon>
        <taxon>Pseudomonadota</taxon>
        <taxon>Betaproteobacteria</taxon>
        <taxon>Nitrosomonadales</taxon>
        <taxon>Nitrosomonadaceae</taxon>
        <taxon>Nitrosomonas</taxon>
    </lineage>
</organism>
<dbReference type="NCBIfam" id="NF040576">
    <property type="entry name" value="T2SS_GspM_XpsM"/>
    <property type="match status" value="1"/>
</dbReference>
<dbReference type="AlphaFoldDB" id="Q82WG9"/>
<dbReference type="STRING" id="228410.NE0707"/>
<dbReference type="EMBL" id="AL954747">
    <property type="protein sequence ID" value="CAD84618.1"/>
    <property type="molecule type" value="Genomic_DNA"/>
</dbReference>
<dbReference type="InterPro" id="IPR034756">
    <property type="entry name" value="T2SSM_b"/>
</dbReference>
<protein>
    <recommendedName>
        <fullName evidence="3">General secretion pathway protein M</fullName>
    </recommendedName>
</protein>
<gene>
    <name evidence="1" type="ordered locus">NE0707</name>
</gene>
<dbReference type="Pfam" id="PF10741">
    <property type="entry name" value="T2SSM_b"/>
    <property type="match status" value="1"/>
</dbReference>
<evidence type="ECO:0000313" key="2">
    <source>
        <dbReference type="Proteomes" id="UP000001416"/>
    </source>
</evidence>
<dbReference type="KEGG" id="neu:NE0707"/>
<name>Q82WG9_NITEU</name>
<evidence type="ECO:0008006" key="3">
    <source>
        <dbReference type="Google" id="ProtNLM"/>
    </source>
</evidence>